<feature type="compositionally biased region" description="Polar residues" evidence="1">
    <location>
        <begin position="202"/>
        <end position="214"/>
    </location>
</feature>
<evidence type="ECO:0000256" key="1">
    <source>
        <dbReference type="SAM" id="MobiDB-lite"/>
    </source>
</evidence>
<protein>
    <submittedName>
        <fullName evidence="2">Rhinocladiella mackenziei CBS 650.93 unplaced genomic scaffold supercont1.2, whole genome shotgun sequence</fullName>
    </submittedName>
</protein>
<accession>A0A0D2IVR1</accession>
<keyword evidence="3" id="KW-1185">Reference proteome</keyword>
<dbReference type="EMBL" id="KN847476">
    <property type="protein sequence ID" value="KIX07301.1"/>
    <property type="molecule type" value="Genomic_DNA"/>
</dbReference>
<name>A0A0D2IVR1_9EURO</name>
<gene>
    <name evidence="2" type="ORF">Z518_01954</name>
</gene>
<reference evidence="2 3" key="1">
    <citation type="submission" date="2015-01" db="EMBL/GenBank/DDBJ databases">
        <title>The Genome Sequence of Rhinocladiella mackenzie CBS 650.93.</title>
        <authorList>
            <consortium name="The Broad Institute Genomics Platform"/>
            <person name="Cuomo C."/>
            <person name="de Hoog S."/>
            <person name="Gorbushina A."/>
            <person name="Stielow B."/>
            <person name="Teixiera M."/>
            <person name="Abouelleil A."/>
            <person name="Chapman S.B."/>
            <person name="Priest M."/>
            <person name="Young S.K."/>
            <person name="Wortman J."/>
            <person name="Nusbaum C."/>
            <person name="Birren B."/>
        </authorList>
    </citation>
    <scope>NUCLEOTIDE SEQUENCE [LARGE SCALE GENOMIC DNA]</scope>
    <source>
        <strain evidence="2 3">CBS 650.93</strain>
    </source>
</reference>
<dbReference type="RefSeq" id="XP_013274437.1">
    <property type="nucleotide sequence ID" value="XM_013418983.1"/>
</dbReference>
<dbReference type="Proteomes" id="UP000053617">
    <property type="component" value="Unassembled WGS sequence"/>
</dbReference>
<organism evidence="2 3">
    <name type="scientific">Rhinocladiella mackenziei CBS 650.93</name>
    <dbReference type="NCBI Taxonomy" id="1442369"/>
    <lineage>
        <taxon>Eukaryota</taxon>
        <taxon>Fungi</taxon>
        <taxon>Dikarya</taxon>
        <taxon>Ascomycota</taxon>
        <taxon>Pezizomycotina</taxon>
        <taxon>Eurotiomycetes</taxon>
        <taxon>Chaetothyriomycetidae</taxon>
        <taxon>Chaetothyriales</taxon>
        <taxon>Herpotrichiellaceae</taxon>
        <taxon>Rhinocladiella</taxon>
    </lineage>
</organism>
<dbReference type="VEuPathDB" id="FungiDB:Z518_01954"/>
<dbReference type="AlphaFoldDB" id="A0A0D2IVR1"/>
<dbReference type="GeneID" id="25290025"/>
<dbReference type="OrthoDB" id="4113557at2759"/>
<evidence type="ECO:0000313" key="3">
    <source>
        <dbReference type="Proteomes" id="UP000053617"/>
    </source>
</evidence>
<sequence>MSLTKISLKNLTARIFISPPPATLGESTAVLKTLQSFGPVTSFTKATPERARTDPSTGPAKQQEVDVVFTCLDTVRKACDASPFMVKVNFHLPDPQIEDPYNVRNLQSRKQPQPKTMTCQVKVQDEAEHPHSGQNILSSGFSPSNKTRLYQSILDADSPPAITDGLGVLHTDTSHVLSTAHLIKPPPDLMTLYRSPPPPTEPVQNGTTSPNPTDANCHESSPK</sequence>
<evidence type="ECO:0000313" key="2">
    <source>
        <dbReference type="EMBL" id="KIX07301.1"/>
    </source>
</evidence>
<proteinExistence type="predicted"/>
<dbReference type="HOGENOM" id="CLU_1288769_0_0_1"/>
<feature type="region of interest" description="Disordered" evidence="1">
    <location>
        <begin position="186"/>
        <end position="223"/>
    </location>
</feature>